<name>A0A251X6T6_9GAMM</name>
<dbReference type="OrthoDB" id="7362591at2"/>
<gene>
    <name evidence="1" type="ORF">TPSD3_05400</name>
</gene>
<reference evidence="1 2" key="1">
    <citation type="submission" date="2016-12" db="EMBL/GenBank/DDBJ databases">
        <title>Thioflexothrix psekupsii D3 genome sequencing and assembly.</title>
        <authorList>
            <person name="Fomenkov A."/>
            <person name="Vincze T."/>
            <person name="Grabovich M."/>
            <person name="Anton B.P."/>
            <person name="Dubinina G."/>
            <person name="Orlova M."/>
            <person name="Belousova E."/>
            <person name="Roberts R.J."/>
        </authorList>
    </citation>
    <scope>NUCLEOTIDE SEQUENCE [LARGE SCALE GENOMIC DNA]</scope>
    <source>
        <strain evidence="1">D3</strain>
    </source>
</reference>
<protein>
    <submittedName>
        <fullName evidence="1">Uncharacterized protein</fullName>
    </submittedName>
</protein>
<keyword evidence="2" id="KW-1185">Reference proteome</keyword>
<dbReference type="Proteomes" id="UP000194798">
    <property type="component" value="Unassembled WGS sequence"/>
</dbReference>
<dbReference type="EMBL" id="MSLT01000012">
    <property type="protein sequence ID" value="OUD13789.1"/>
    <property type="molecule type" value="Genomic_DNA"/>
</dbReference>
<dbReference type="RefSeq" id="WP_086487569.1">
    <property type="nucleotide sequence ID" value="NZ_MSLT01000012.1"/>
</dbReference>
<sequence>MVKFSLKTLAEDVLTLEINTIVKANMSACKMPSSRREALWSIAGDYHLQLVEYGCREPVCWAGAGLMAFLELYDRANRGIEKTELELNQFHLNEAQKIALREKATMLQRIKVQSEQLVSVFNELARAKGLDLNVEEQRLLLEKRADEAQLKPPLLYDIESVAWNNDLTRAQIQRQTQDLELDAVQLSLLRKIWEIGTERILLQTVIHVDGDVTTRVTESFLIDCDPNLLHIHQEGITTSVQFWSNLVKTIREVAASFFNRGQRLFP</sequence>
<organism evidence="1 2">
    <name type="scientific">Thioflexithrix psekupsensis</name>
    <dbReference type="NCBI Taxonomy" id="1570016"/>
    <lineage>
        <taxon>Bacteria</taxon>
        <taxon>Pseudomonadati</taxon>
        <taxon>Pseudomonadota</taxon>
        <taxon>Gammaproteobacteria</taxon>
        <taxon>Thiotrichales</taxon>
        <taxon>Thioflexithrix</taxon>
    </lineage>
</organism>
<proteinExistence type="predicted"/>
<dbReference type="AlphaFoldDB" id="A0A251X6T6"/>
<accession>A0A251X6T6</accession>
<evidence type="ECO:0000313" key="1">
    <source>
        <dbReference type="EMBL" id="OUD13789.1"/>
    </source>
</evidence>
<evidence type="ECO:0000313" key="2">
    <source>
        <dbReference type="Proteomes" id="UP000194798"/>
    </source>
</evidence>
<comment type="caution">
    <text evidence="1">The sequence shown here is derived from an EMBL/GenBank/DDBJ whole genome shotgun (WGS) entry which is preliminary data.</text>
</comment>